<reference evidence="2 3" key="1">
    <citation type="submission" date="2017-10" db="EMBL/GenBank/DDBJ databases">
        <title>The draft genome sequence of Lewinella nigricans NBRC 102662.</title>
        <authorList>
            <person name="Wang K."/>
        </authorList>
    </citation>
    <scope>NUCLEOTIDE SEQUENCE [LARGE SCALE GENOMIC DNA]</scope>
    <source>
        <strain evidence="2 3">NBRC 102662</strain>
    </source>
</reference>
<sequence>MTYRYLTVLCMWALFGAFVCQYESDAPDTSLQTTGETDDRVSRRDLAWSMRQSKELHIVFPTFQTGQPNPYREIAEKLAGAFPKDWKVTTQSEDAISAEDLRNSPLVLLGREFQQSDILQLLEQLPFEEAADHFRFHEETYDQDTDSYRLFLYPNPNSRTPVFLIGGNSSDAILAQLSTQEGEDWSNIFWRSWGYEIYDGTDVLVRGNFRDRDWTFEPDNHFDFTRREVVNFNSEHFRFHDLSGLGKTYIENLAAACEAQLEELRAFTGSSRKVPVIDYYIYPTIEEKGLRLMNTEEGHLVQEHREIHVVINETFLGQHTHQDIKLILHDLLGPASKPFLREGLAAFFNEHWQEKGADHWAARLYHSDNLPDLEELLNDERFERESPLVMTATAGSLISFLVKDWGREKVLEQYGQWDELATEQVRELAKKWHQYLAAMPAPAAASTASGLPYYRGFNFAHEGYQIYNGYGSALAQQSLEKLSQLGTNAIAIVPYGFQRDPQRAAFLGVHHGAGGENDESVIYSHAQAQALGMYTLLKPQLWVSGSWPGDVNMQSEAEWTAFFDYYHRWIRHYALMAEMRKFDAFCLGVEFSKATLSHPEAWRELIRKIRGLYSGPLTYAANWGEEFEQLAFWNELDFIGLNCYYPLSKDDQPSKNELRRNFSDILEKAEKVSRKFNKPLVFTEVGFRSVAHTWKNPHAEADGRPYDPECQRVCYEVLFEGIEDKKWVNGLFIWKWPSYLDYQERNPVSFTPSGKPAELVVQQWFENKLGR</sequence>
<dbReference type="EMBL" id="PDUD01000011">
    <property type="protein sequence ID" value="PHN07138.1"/>
    <property type="molecule type" value="Genomic_DNA"/>
</dbReference>
<feature type="signal peptide" evidence="1">
    <location>
        <begin position="1"/>
        <end position="21"/>
    </location>
</feature>
<keyword evidence="3" id="KW-1185">Reference proteome</keyword>
<evidence type="ECO:0000313" key="2">
    <source>
        <dbReference type="EMBL" id="PHN07138.1"/>
    </source>
</evidence>
<evidence type="ECO:0000313" key="3">
    <source>
        <dbReference type="Proteomes" id="UP000223913"/>
    </source>
</evidence>
<feature type="chain" id="PRO_5012067571" description="Asl1-like glycosyl hydrolase catalytic domain-containing protein" evidence="1">
    <location>
        <begin position="22"/>
        <end position="771"/>
    </location>
</feature>
<gene>
    <name evidence="2" type="ORF">CRP01_07880</name>
</gene>
<evidence type="ECO:0000256" key="1">
    <source>
        <dbReference type="SAM" id="SignalP"/>
    </source>
</evidence>
<evidence type="ECO:0008006" key="4">
    <source>
        <dbReference type="Google" id="ProtNLM"/>
    </source>
</evidence>
<dbReference type="CDD" id="cd19608">
    <property type="entry name" value="GH113_mannanase-like"/>
    <property type="match status" value="1"/>
</dbReference>
<dbReference type="InterPro" id="IPR055151">
    <property type="entry name" value="GH113"/>
</dbReference>
<protein>
    <recommendedName>
        <fullName evidence="4">Asl1-like glycosyl hydrolase catalytic domain-containing protein</fullName>
    </recommendedName>
</protein>
<name>A0A2D0NFE8_FLAN2</name>
<dbReference type="InterPro" id="IPR017853">
    <property type="entry name" value="GH"/>
</dbReference>
<dbReference type="Pfam" id="PF22612">
    <property type="entry name" value="GH113"/>
    <property type="match status" value="1"/>
</dbReference>
<dbReference type="AlphaFoldDB" id="A0A2D0NFE8"/>
<comment type="caution">
    <text evidence="2">The sequence shown here is derived from an EMBL/GenBank/DDBJ whole genome shotgun (WGS) entry which is preliminary data.</text>
</comment>
<dbReference type="SUPFAM" id="SSF51445">
    <property type="entry name" value="(Trans)glycosidases"/>
    <property type="match status" value="1"/>
</dbReference>
<dbReference type="Proteomes" id="UP000223913">
    <property type="component" value="Unassembled WGS sequence"/>
</dbReference>
<accession>A0A2D0NFE8</accession>
<keyword evidence="1" id="KW-0732">Signal</keyword>
<organism evidence="2 3">
    <name type="scientific">Flavilitoribacter nigricans (strain ATCC 23147 / DSM 23189 / NBRC 102662 / NCIMB 1420 / SS-2)</name>
    <name type="common">Lewinella nigricans</name>
    <dbReference type="NCBI Taxonomy" id="1122177"/>
    <lineage>
        <taxon>Bacteria</taxon>
        <taxon>Pseudomonadati</taxon>
        <taxon>Bacteroidota</taxon>
        <taxon>Saprospiria</taxon>
        <taxon>Saprospirales</taxon>
        <taxon>Lewinellaceae</taxon>
        <taxon>Flavilitoribacter</taxon>
    </lineage>
</organism>
<proteinExistence type="predicted"/>
<dbReference type="Gene3D" id="3.20.20.80">
    <property type="entry name" value="Glycosidases"/>
    <property type="match status" value="1"/>
</dbReference>